<proteinExistence type="predicted"/>
<evidence type="ECO:0000256" key="1">
    <source>
        <dbReference type="ARBA" id="ARBA00022908"/>
    </source>
</evidence>
<reference evidence="8 9" key="1">
    <citation type="submission" date="2017-11" db="EMBL/GenBank/DDBJ databases">
        <title>Bacillus camelliae sp. nov., isolated from pu'er tea.</title>
        <authorList>
            <person name="Niu L."/>
        </authorList>
    </citation>
    <scope>NUCLEOTIDE SEQUENCE [LARGE SCALE GENOMIC DNA]</scope>
    <source>
        <strain evidence="8 9">7578-1</strain>
    </source>
</reference>
<dbReference type="CDD" id="cd00338">
    <property type="entry name" value="Ser_Recombinase"/>
    <property type="match status" value="1"/>
</dbReference>
<dbReference type="InterPro" id="IPR011109">
    <property type="entry name" value="DNA_bind_recombinase_dom"/>
</dbReference>
<keyword evidence="3" id="KW-0233">DNA recombination</keyword>
<evidence type="ECO:0000259" key="7">
    <source>
        <dbReference type="PROSITE" id="PS51737"/>
    </source>
</evidence>
<evidence type="ECO:0000313" key="8">
    <source>
        <dbReference type="EMBL" id="PKR85146.1"/>
    </source>
</evidence>
<evidence type="ECO:0000313" key="9">
    <source>
        <dbReference type="Proteomes" id="UP000233440"/>
    </source>
</evidence>
<dbReference type="SUPFAM" id="SSF53041">
    <property type="entry name" value="Resolvase-like"/>
    <property type="match status" value="1"/>
</dbReference>
<evidence type="ECO:0000256" key="4">
    <source>
        <dbReference type="PIRSR" id="PIRSR606118-50"/>
    </source>
</evidence>
<dbReference type="GO" id="GO:0000150">
    <property type="term" value="F:DNA strand exchange activity"/>
    <property type="evidence" value="ECO:0007669"/>
    <property type="project" value="InterPro"/>
</dbReference>
<keyword evidence="9" id="KW-1185">Reference proteome</keyword>
<dbReference type="OrthoDB" id="9811097at2"/>
<dbReference type="PANTHER" id="PTHR30461">
    <property type="entry name" value="DNA-INVERTASE FROM LAMBDOID PROPHAGE"/>
    <property type="match status" value="1"/>
</dbReference>
<dbReference type="PROSITE" id="PS51736">
    <property type="entry name" value="RECOMBINASES_3"/>
    <property type="match status" value="1"/>
</dbReference>
<evidence type="ECO:0000256" key="2">
    <source>
        <dbReference type="ARBA" id="ARBA00023125"/>
    </source>
</evidence>
<gene>
    <name evidence="8" type="ORF">CWO92_10325</name>
</gene>
<dbReference type="Gene3D" id="3.90.1750.20">
    <property type="entry name" value="Putative Large Serine Recombinase, Chain B, Domain 2"/>
    <property type="match status" value="1"/>
</dbReference>
<dbReference type="Gene3D" id="3.40.50.1390">
    <property type="entry name" value="Resolvase, N-terminal catalytic domain"/>
    <property type="match status" value="1"/>
</dbReference>
<dbReference type="GO" id="GO:0015074">
    <property type="term" value="P:DNA integration"/>
    <property type="evidence" value="ECO:0007669"/>
    <property type="project" value="UniProtKB-KW"/>
</dbReference>
<dbReference type="InterPro" id="IPR036162">
    <property type="entry name" value="Resolvase-like_N_sf"/>
</dbReference>
<organism evidence="8 9">
    <name type="scientific">Heyndrickxia camelliae</name>
    <dbReference type="NCBI Taxonomy" id="1707093"/>
    <lineage>
        <taxon>Bacteria</taxon>
        <taxon>Bacillati</taxon>
        <taxon>Bacillota</taxon>
        <taxon>Bacilli</taxon>
        <taxon>Bacillales</taxon>
        <taxon>Bacillaceae</taxon>
        <taxon>Heyndrickxia</taxon>
    </lineage>
</organism>
<evidence type="ECO:0000256" key="3">
    <source>
        <dbReference type="ARBA" id="ARBA00023172"/>
    </source>
</evidence>
<feature type="active site" description="O-(5'-phospho-DNA)-serine intermediate" evidence="4 5">
    <location>
        <position position="10"/>
    </location>
</feature>
<dbReference type="SMART" id="SM00857">
    <property type="entry name" value="Resolvase"/>
    <property type="match status" value="1"/>
</dbReference>
<dbReference type="PROSITE" id="PS51737">
    <property type="entry name" value="RECOMBINASE_DNA_BIND"/>
    <property type="match status" value="1"/>
</dbReference>
<dbReference type="InterPro" id="IPR006118">
    <property type="entry name" value="Recombinase_CS"/>
</dbReference>
<dbReference type="InterPro" id="IPR038109">
    <property type="entry name" value="DNA_bind_recomb_sf"/>
</dbReference>
<name>A0A2N3LKK6_9BACI</name>
<dbReference type="InterPro" id="IPR025827">
    <property type="entry name" value="Zn_ribbon_recom_dom"/>
</dbReference>
<dbReference type="EMBL" id="PIQO01000006">
    <property type="protein sequence ID" value="PKR85146.1"/>
    <property type="molecule type" value="Genomic_DNA"/>
</dbReference>
<dbReference type="InterPro" id="IPR006119">
    <property type="entry name" value="Resolv_N"/>
</dbReference>
<dbReference type="Proteomes" id="UP000233440">
    <property type="component" value="Unassembled WGS sequence"/>
</dbReference>
<dbReference type="PROSITE" id="PS00397">
    <property type="entry name" value="RECOMBINASES_1"/>
    <property type="match status" value="1"/>
</dbReference>
<evidence type="ECO:0000256" key="5">
    <source>
        <dbReference type="PROSITE-ProRule" id="PRU10137"/>
    </source>
</evidence>
<feature type="domain" description="Resolvase/invertase-type recombinase catalytic" evidence="6">
    <location>
        <begin position="2"/>
        <end position="150"/>
    </location>
</feature>
<comment type="caution">
    <text evidence="8">The sequence shown here is derived from an EMBL/GenBank/DDBJ whole genome shotgun (WGS) entry which is preliminary data.</text>
</comment>
<sequence length="531" mass="62200">MMIGIYCRVSTQAQANEGYSLETQEELCMKQAISLGYSQSQIKVYREEGRSGEDIDRPMMNQLREDAANGIINTVIITDPDRLTRDLTDKLIVCKEWDRQGVEVIFIDTEYQDTPEGQMFFNMRSVFAQYELAQIRKRTTRGRLRAVEKDKKIMPMRVPPYGYDYRDGELIINKVEAEFVKKIYKWYLDGYTLRNIGDKLYKEGAVPKRAETKNFGASSIRRILTSEIYIGKYVYNKRATKKVWGEKTASGNPKKTYTIRDESEWITVEVPSIIDEKTFALAQKQKKKNMKNRGNVKLQYLFKGMIRCKHCGRMWECTYYCGREDKATGVKKRYAVYRCPNMNPKRYGDGIERCPSTSIRVELLDEYIMGLIGDVLSDREMFDEAIRSQFEVKDETIDLQIHDFQKQLSKKIDERDRIKRMYVVAQVITEEEMLKDMKRINEEISFITSEIEKLTKKKNMQESNVLTDEQIKLIITNTIDMFENELTFDEKRELMELLVEEIIINATSPKVEVSVKGLLNDIALWSQRQKV</sequence>
<dbReference type="Pfam" id="PF00239">
    <property type="entry name" value="Resolvase"/>
    <property type="match status" value="1"/>
</dbReference>
<dbReference type="AlphaFoldDB" id="A0A2N3LKK6"/>
<dbReference type="PANTHER" id="PTHR30461:SF23">
    <property type="entry name" value="DNA RECOMBINASE-RELATED"/>
    <property type="match status" value="1"/>
</dbReference>
<keyword evidence="1" id="KW-0229">DNA integration</keyword>
<accession>A0A2N3LKK6</accession>
<evidence type="ECO:0000259" key="6">
    <source>
        <dbReference type="PROSITE" id="PS51736"/>
    </source>
</evidence>
<dbReference type="InterPro" id="IPR050639">
    <property type="entry name" value="SSR_resolvase"/>
</dbReference>
<dbReference type="Pfam" id="PF07508">
    <property type="entry name" value="Recombinase"/>
    <property type="match status" value="1"/>
</dbReference>
<feature type="domain" description="Recombinase" evidence="7">
    <location>
        <begin position="160"/>
        <end position="292"/>
    </location>
</feature>
<protein>
    <submittedName>
        <fullName evidence="8">Recombinase family protein</fullName>
    </submittedName>
</protein>
<keyword evidence="2" id="KW-0238">DNA-binding</keyword>
<dbReference type="GO" id="GO:0003677">
    <property type="term" value="F:DNA binding"/>
    <property type="evidence" value="ECO:0007669"/>
    <property type="project" value="UniProtKB-KW"/>
</dbReference>
<dbReference type="Pfam" id="PF13408">
    <property type="entry name" value="Zn_ribbon_recom"/>
    <property type="match status" value="1"/>
</dbReference>